<organism evidence="1 2">
    <name type="scientific">Legionella quinlivanii</name>
    <dbReference type="NCBI Taxonomy" id="45073"/>
    <lineage>
        <taxon>Bacteria</taxon>
        <taxon>Pseudomonadati</taxon>
        <taxon>Pseudomonadota</taxon>
        <taxon>Gammaproteobacteria</taxon>
        <taxon>Legionellales</taxon>
        <taxon>Legionellaceae</taxon>
        <taxon>Legionella</taxon>
    </lineage>
</organism>
<sequence length="77" mass="8557">MGTLSDFHAKAFNAKFHITISIAIIKNQRRGKTAFIFPAWAAFRDRLGQVDNMVGKVHSLDDSEKPSLRASAKQSNP</sequence>
<dbReference type="AlphaFoldDB" id="A0A364LNN0"/>
<comment type="caution">
    <text evidence="1">The sequence shown here is derived from an EMBL/GenBank/DDBJ whole genome shotgun (WGS) entry which is preliminary data.</text>
</comment>
<dbReference type="EMBL" id="MVJN01000001">
    <property type="protein sequence ID" value="RAP38656.1"/>
    <property type="molecule type" value="Genomic_DNA"/>
</dbReference>
<name>A0A364LNN0_9GAMM</name>
<dbReference type="Proteomes" id="UP000249458">
    <property type="component" value="Unassembled WGS sequence"/>
</dbReference>
<proteinExistence type="predicted"/>
<reference evidence="1 2" key="1">
    <citation type="submission" date="2017-02" db="EMBL/GenBank/DDBJ databases">
        <title>Legionella quilivanii strain from human: case report and whole genome sequencing analysis.</title>
        <authorList>
            <person name="Lalancette C."/>
            <person name="Leduc J.-M."/>
            <person name="Levesque S."/>
            <person name="Fournier E."/>
            <person name="Saoud J."/>
            <person name="Faucher S.P."/>
            <person name="Bernard K."/>
            <person name="Martineau C."/>
            <person name="Longtin J."/>
        </authorList>
    </citation>
    <scope>NUCLEOTIDE SEQUENCE [LARGE SCALE GENOMIC DNA]</scope>
    <source>
        <strain evidence="1 2">ID143958</strain>
    </source>
</reference>
<evidence type="ECO:0000313" key="1">
    <source>
        <dbReference type="EMBL" id="RAP38656.1"/>
    </source>
</evidence>
<evidence type="ECO:0000313" key="2">
    <source>
        <dbReference type="Proteomes" id="UP000249458"/>
    </source>
</evidence>
<accession>A0A364LNN0</accession>
<protein>
    <submittedName>
        <fullName evidence="1">Uncharacterized protein</fullName>
    </submittedName>
</protein>
<gene>
    <name evidence="1" type="ORF">B1207_01895</name>
</gene>